<keyword evidence="1" id="KW-1133">Transmembrane helix</keyword>
<feature type="transmembrane region" description="Helical" evidence="1">
    <location>
        <begin position="98"/>
        <end position="121"/>
    </location>
</feature>
<keyword evidence="5" id="KW-1185">Reference proteome</keyword>
<dbReference type="Proteomes" id="UP001054821">
    <property type="component" value="Chromosome 5"/>
</dbReference>
<feature type="transmembrane region" description="Helical" evidence="1">
    <location>
        <begin position="213"/>
        <end position="231"/>
    </location>
</feature>
<evidence type="ECO:0000313" key="2">
    <source>
        <dbReference type="EMBL" id="KAI5327896.1"/>
    </source>
</evidence>
<evidence type="ECO:0000256" key="1">
    <source>
        <dbReference type="SAM" id="Phobius"/>
    </source>
</evidence>
<reference evidence="2 5" key="3">
    <citation type="journal article" date="2022" name="G3 (Bethesda)">
        <title>Whole-genome sequence and methylome profiling of the almond [Prunus dulcis (Mill.) D.A. Webb] cultivar 'Nonpareil'.</title>
        <authorList>
            <person name="D'Amico-Willman K.M."/>
            <person name="Ouma W.Z."/>
            <person name="Meulia T."/>
            <person name="Sideli G.M."/>
            <person name="Gradziel T.M."/>
            <person name="Fresnedo-Ramirez J."/>
        </authorList>
    </citation>
    <scope>NUCLEOTIDE SEQUENCE [LARGE SCALE GENOMIC DNA]</scope>
    <source>
        <strain evidence="2">Clone GOH B32 T37-40</strain>
    </source>
</reference>
<dbReference type="Gramene" id="VVA26234">
    <property type="protein sequence ID" value="VVA26234"/>
    <property type="gene ID" value="Prudul26B002779"/>
</dbReference>
<reference evidence="4" key="2">
    <citation type="journal article" date="2020" name="Plant J.">
        <title>Transposons played a major role in the diversification between the closely related almond and peach genomes: results from the almond genome sequence.</title>
        <authorList>
            <person name="Alioto T."/>
            <person name="Alexiou K.G."/>
            <person name="Bardil A."/>
            <person name="Barteri F."/>
            <person name="Castanera R."/>
            <person name="Cruz F."/>
            <person name="Dhingra A."/>
            <person name="Duval H."/>
            <person name="Fernandez I Marti A."/>
            <person name="Frias L."/>
            <person name="Galan B."/>
            <person name="Garcia J.L."/>
            <person name="Howad W."/>
            <person name="Gomez-Garrido J."/>
            <person name="Gut M."/>
            <person name="Julca I."/>
            <person name="Morata J."/>
            <person name="Puigdomenech P."/>
            <person name="Ribeca P."/>
            <person name="Rubio Cabetas M.J."/>
            <person name="Vlasova A."/>
            <person name="Wirthensohn M."/>
            <person name="Garcia-Mas J."/>
            <person name="Gabaldon T."/>
            <person name="Casacuberta J.M."/>
            <person name="Arus P."/>
        </authorList>
    </citation>
    <scope>NUCLEOTIDE SEQUENCE [LARGE SCALE GENOMIC DNA]</scope>
    <source>
        <strain evidence="4">cv. Texas</strain>
    </source>
</reference>
<dbReference type="OMA" id="CNSHIAG"/>
<keyword evidence="1" id="KW-0472">Membrane</keyword>
<dbReference type="PANTHER" id="PTHR34543">
    <property type="entry name" value="PROTEIN ABA DEFICIENT 4, CHLOROPLASTIC"/>
    <property type="match status" value="1"/>
</dbReference>
<proteinExistence type="predicted"/>
<evidence type="ECO:0000313" key="4">
    <source>
        <dbReference type="Proteomes" id="UP000327085"/>
    </source>
</evidence>
<feature type="transmembrane region" description="Helical" evidence="1">
    <location>
        <begin position="251"/>
        <end position="273"/>
    </location>
</feature>
<protein>
    <submittedName>
        <fullName evidence="3">PREDICTED: ABA DEFICIENT 4</fullName>
    </submittedName>
</protein>
<dbReference type="InterPro" id="IPR025461">
    <property type="entry name" value="ABA4-like"/>
</dbReference>
<feature type="transmembrane region" description="Helical" evidence="1">
    <location>
        <begin position="180"/>
        <end position="201"/>
    </location>
</feature>
<organism evidence="3 4">
    <name type="scientific">Prunus dulcis</name>
    <name type="common">Almond</name>
    <name type="synonym">Amygdalus dulcis</name>
    <dbReference type="NCBI Taxonomy" id="3755"/>
    <lineage>
        <taxon>Eukaryota</taxon>
        <taxon>Viridiplantae</taxon>
        <taxon>Streptophyta</taxon>
        <taxon>Embryophyta</taxon>
        <taxon>Tracheophyta</taxon>
        <taxon>Spermatophyta</taxon>
        <taxon>Magnoliopsida</taxon>
        <taxon>eudicotyledons</taxon>
        <taxon>Gunneridae</taxon>
        <taxon>Pentapetalae</taxon>
        <taxon>rosids</taxon>
        <taxon>fabids</taxon>
        <taxon>Rosales</taxon>
        <taxon>Rosaceae</taxon>
        <taxon>Amygdaloideae</taxon>
        <taxon>Amygdaleae</taxon>
        <taxon>Prunus</taxon>
    </lineage>
</organism>
<dbReference type="EMBL" id="CABIKO010000104">
    <property type="protein sequence ID" value="VVA26234.1"/>
    <property type="molecule type" value="Genomic_DNA"/>
</dbReference>
<name>A0A5E4FDK9_PRUDU</name>
<accession>A0A5E4FDK9</accession>
<dbReference type="Proteomes" id="UP000327085">
    <property type="component" value="Chromosome 5"/>
</dbReference>
<dbReference type="PANTHER" id="PTHR34543:SF1">
    <property type="entry name" value="PROTEIN ABA DEFICIENT 4, CHLOROPLASTIC"/>
    <property type="match status" value="1"/>
</dbReference>
<dbReference type="AlphaFoldDB" id="A0A5E4FDK9"/>
<dbReference type="Pfam" id="PF14108">
    <property type="entry name" value="ABA4-like"/>
    <property type="match status" value="1"/>
</dbReference>
<dbReference type="EMBL" id="JAJFAZ020000005">
    <property type="protein sequence ID" value="KAI5327896.1"/>
    <property type="molecule type" value="Genomic_DNA"/>
</dbReference>
<sequence length="276" mass="29985">MAFSSCLCQSPLSPKIDCGKKIVRPWSSDGRKQRFTFSLGSNSTELVGQQLVTVGAHLHKHWSFMGGSRVTVRPELERSIPLRKSSGVYASWFSTSQIASTAFTLGTTAVLPFYTLMVLAPKAELTKISMESSIPYIVLGILYAYLLYLSWTPETLQLIFASKYWLPELPGMVRMFSNEMTLASAWIHLLAVDLFAARQVFHDGQENEVETRHSVSLCLFFCPIGIVTHVITKALTKSAGSSSTLAAAEVAISSTVVSIASASAVVVVAAVVVEIA</sequence>
<gene>
    <name evidence="3" type="ORF">ALMOND_2B002779</name>
    <name evidence="2" type="ORF">L3X38_027292</name>
</gene>
<keyword evidence="1" id="KW-0812">Transmembrane</keyword>
<evidence type="ECO:0000313" key="3">
    <source>
        <dbReference type="EMBL" id="VVA26234.1"/>
    </source>
</evidence>
<dbReference type="InParanoid" id="A0A5E4FDK9"/>
<reference evidence="3" key="1">
    <citation type="submission" date="2019-07" db="EMBL/GenBank/DDBJ databases">
        <authorList>
            <person name="Alioto T."/>
            <person name="Alioto T."/>
            <person name="Gomez Garrido J."/>
        </authorList>
    </citation>
    <scope>NUCLEOTIDE SEQUENCE</scope>
</reference>
<evidence type="ECO:0000313" key="5">
    <source>
        <dbReference type="Proteomes" id="UP001054821"/>
    </source>
</evidence>
<feature type="transmembrane region" description="Helical" evidence="1">
    <location>
        <begin position="133"/>
        <end position="151"/>
    </location>
</feature>